<dbReference type="OrthoDB" id="1411900at2"/>
<dbReference type="RefSeq" id="WP_068592135.1">
    <property type="nucleotide sequence ID" value="NZ_LRXL01000037.1"/>
</dbReference>
<dbReference type="Pfam" id="PF09848">
    <property type="entry name" value="SLFN-g3_helicase"/>
    <property type="match status" value="1"/>
</dbReference>
<evidence type="ECO:0000259" key="1">
    <source>
        <dbReference type="Pfam" id="PF09848"/>
    </source>
</evidence>
<comment type="caution">
    <text evidence="2">The sequence shown here is derived from an EMBL/GenBank/DDBJ whole genome shotgun (WGS) entry which is preliminary data.</text>
</comment>
<dbReference type="SUPFAM" id="SSF52540">
    <property type="entry name" value="P-loop containing nucleoside triphosphate hydrolases"/>
    <property type="match status" value="1"/>
</dbReference>
<dbReference type="Proteomes" id="UP000077013">
    <property type="component" value="Unassembled WGS sequence"/>
</dbReference>
<proteinExistence type="predicted"/>
<dbReference type="InterPro" id="IPR018647">
    <property type="entry name" value="SLFN_3-like_DNA/RNA_helicase"/>
</dbReference>
<keyword evidence="3" id="KW-1185">Reference proteome</keyword>
<dbReference type="InterPro" id="IPR027417">
    <property type="entry name" value="P-loop_NTPase"/>
</dbReference>
<evidence type="ECO:0000313" key="3">
    <source>
        <dbReference type="Proteomes" id="UP000077013"/>
    </source>
</evidence>
<dbReference type="EMBL" id="LRXL01000037">
    <property type="protein sequence ID" value="OAB78792.1"/>
    <property type="molecule type" value="Genomic_DNA"/>
</dbReference>
<sequence>MTEVNILSITQAYKTLDESLFKRYCDYLKINPKKSELDDLAIFVEYINTNCFHYDHLDKYFYSYNIPQISKEFDLLRFGTEFNINIEIKRESTENKILKQLIKNRYYLSFLDGDTQCYTFISSEKKLYKLNNDNELIEFGIYDLREILIQQEVKYISDIDKLFNPSNYLVSPFNSTEKFVKGEYFLTGHQLEIKTKSLKILGDNTIPSFVSIIGKAGTGKSLLAYDIAKDYIELNKSALLVHCGILNKGHFKLIEEYNWTVTAIKYLHNYDLTNYDLIVIDETQRIYPRQLNTIIKKIQDNNLSCIFSYDKKQWLRLGEAYNNIDDLIKTKTSCKEFNLTDKIRTNKEIASFIKALFNNSVAVHKLNRSNIELKYFKNSADAREYIELLGEEDWKIINYTSSRSHRLPYDNFAVNEQDNAHGVIGQEFDKVIAVLDSHFYYHNNELTTKAYQNNYYYHPTKMLFQIVTRTRRKLCVIVINNSVIMDRCLNILNV</sequence>
<reference evidence="2 3" key="1">
    <citation type="submission" date="2016-02" db="EMBL/GenBank/DDBJ databases">
        <title>Ulvibacter sp. LPB0005, isolated from Thais luteostoma.</title>
        <authorList>
            <person name="Shin S.-K."/>
            <person name="Yi H."/>
        </authorList>
    </citation>
    <scope>NUCLEOTIDE SEQUENCE [LARGE SCALE GENOMIC DNA]</scope>
    <source>
        <strain evidence="2 3">LPB0005</strain>
    </source>
</reference>
<name>A0A167HN85_9FLAO</name>
<feature type="domain" description="Schlafen group 3-like DNA/RNA helicase" evidence="1">
    <location>
        <begin position="210"/>
        <end position="387"/>
    </location>
</feature>
<organism evidence="2 3">
    <name type="scientific">Cochleicola gelatinilyticus</name>
    <dbReference type="NCBI Taxonomy" id="1763537"/>
    <lineage>
        <taxon>Bacteria</taxon>
        <taxon>Pseudomonadati</taxon>
        <taxon>Bacteroidota</taxon>
        <taxon>Flavobacteriia</taxon>
        <taxon>Flavobacteriales</taxon>
        <taxon>Flavobacteriaceae</taxon>
        <taxon>Cochleicola</taxon>
    </lineage>
</organism>
<dbReference type="Gene3D" id="3.40.50.300">
    <property type="entry name" value="P-loop containing nucleotide triphosphate hydrolases"/>
    <property type="match status" value="1"/>
</dbReference>
<protein>
    <recommendedName>
        <fullName evidence="1">Schlafen group 3-like DNA/RNA helicase domain-containing protein</fullName>
    </recommendedName>
</protein>
<evidence type="ECO:0000313" key="2">
    <source>
        <dbReference type="EMBL" id="OAB78792.1"/>
    </source>
</evidence>
<accession>A0A167HN85</accession>
<dbReference type="AlphaFoldDB" id="A0A167HN85"/>
<dbReference type="STRING" id="1763537.ULVI_09425"/>
<gene>
    <name evidence="2" type="ORF">ULVI_09425</name>
</gene>